<dbReference type="InterPro" id="IPR015422">
    <property type="entry name" value="PyrdxlP-dep_Trfase_small"/>
</dbReference>
<comment type="caution">
    <text evidence="3">The sequence shown here is derived from an EMBL/GenBank/DDBJ whole genome shotgun (WGS) entry which is preliminary data.</text>
</comment>
<dbReference type="PANTHER" id="PTHR43092">
    <property type="entry name" value="L-CYSTEINE DESULFHYDRASE"/>
    <property type="match status" value="1"/>
</dbReference>
<dbReference type="GO" id="GO:0008483">
    <property type="term" value="F:transaminase activity"/>
    <property type="evidence" value="ECO:0007669"/>
    <property type="project" value="UniProtKB-KW"/>
</dbReference>
<keyword evidence="4" id="KW-1185">Reference proteome</keyword>
<keyword evidence="3" id="KW-0032">Aminotransferase</keyword>
<proteinExistence type="predicted"/>
<dbReference type="PANTHER" id="PTHR43092:SF6">
    <property type="entry name" value="BLR1280 PROTEIN"/>
    <property type="match status" value="1"/>
</dbReference>
<gene>
    <name evidence="3" type="ORF">DYL61_20925</name>
</gene>
<name>A0A4Z0AVM4_9PSED</name>
<sequence>MPRNADNEIHWNAIAQRYALEPGPINLENGYFGRMSRAVQAQYLEHVAFINRSNSVYVRQRFEQGENVEIRRQLAELINVDPEAVAFTRNATEALQSLIRNYNRLQPGDQVLISDLEYDTVKGAMRWLAGVRGVEVVELSHAHPASFDSLVQTYRDAFTQYPRLKLMALTHVTHRTGLVMPVEAIANVAREHGIDVMLDGAHALGQIEFDLVELGIQFAGFNLHKWIGAPLTLGFLYIAPERLADIDPDMGEFHYPATDVRARTSYSTPNFPALMTLPLVFAEHRALGGSAAKGARVNYLRDLWVSQVRSLPEIEVLTPDDPRLYCGITAFKFAGRDQQVMADRLLKDFNLFTTTRVGAAFGSCIRVTPGLVTSAADINALVNAITELNAE</sequence>
<evidence type="ECO:0000313" key="4">
    <source>
        <dbReference type="Proteomes" id="UP000297734"/>
    </source>
</evidence>
<dbReference type="InterPro" id="IPR015421">
    <property type="entry name" value="PyrdxlP-dep_Trfase_major"/>
</dbReference>
<dbReference type="AlphaFoldDB" id="A0A4Z0AVM4"/>
<evidence type="ECO:0000259" key="2">
    <source>
        <dbReference type="Pfam" id="PF00266"/>
    </source>
</evidence>
<feature type="domain" description="Aminotransferase class V" evidence="2">
    <location>
        <begin position="37"/>
        <end position="346"/>
    </location>
</feature>
<dbReference type="Pfam" id="PF00266">
    <property type="entry name" value="Aminotran_5"/>
    <property type="match status" value="1"/>
</dbReference>
<dbReference type="OrthoDB" id="9764293at2"/>
<keyword evidence="1" id="KW-0663">Pyridoxal phosphate</keyword>
<accession>A0A4Z0AVM4</accession>
<keyword evidence="3" id="KW-0808">Transferase</keyword>
<protein>
    <submittedName>
        <fullName evidence="3">Aminotransferase class V-fold PLP-dependent enzyme</fullName>
    </submittedName>
</protein>
<evidence type="ECO:0000313" key="3">
    <source>
        <dbReference type="EMBL" id="TFY90397.1"/>
    </source>
</evidence>
<dbReference type="EMBL" id="QUZT01000043">
    <property type="protein sequence ID" value="TFY90397.1"/>
    <property type="molecule type" value="Genomic_DNA"/>
</dbReference>
<dbReference type="Gene3D" id="3.40.640.10">
    <property type="entry name" value="Type I PLP-dependent aspartate aminotransferase-like (Major domain)"/>
    <property type="match status" value="1"/>
</dbReference>
<dbReference type="SUPFAM" id="SSF53383">
    <property type="entry name" value="PLP-dependent transferases"/>
    <property type="match status" value="1"/>
</dbReference>
<dbReference type="InterPro" id="IPR015424">
    <property type="entry name" value="PyrdxlP-dep_Trfase"/>
</dbReference>
<dbReference type="RefSeq" id="WP_135309903.1">
    <property type="nucleotide sequence ID" value="NZ_QUZT01000043.1"/>
</dbReference>
<dbReference type="Gene3D" id="3.90.1150.10">
    <property type="entry name" value="Aspartate Aminotransferase, domain 1"/>
    <property type="match status" value="1"/>
</dbReference>
<reference evidence="3 4" key="1">
    <citation type="journal article" date="2019" name="Syst. Appl. Microbiol.">
        <title>New species of pathogenic Pseudomonas isolated from citrus in Tunisia: Proposal of Pseudomonas kairouanensis sp. nov. and Pseudomonas nabeulensis sp. nov.</title>
        <authorList>
            <person name="Oueslati M."/>
            <person name="Mulet M."/>
            <person name="Gomila M."/>
            <person name="Berge O."/>
            <person name="Hajlaoui M.R."/>
            <person name="Lalucat J."/>
            <person name="Sadfi-Zouaoui N."/>
            <person name="Garcia-Valdes E."/>
        </authorList>
    </citation>
    <scope>NUCLEOTIDE SEQUENCE [LARGE SCALE GENOMIC DNA]</scope>
    <source>
        <strain evidence="3 4">E10B</strain>
    </source>
</reference>
<dbReference type="InterPro" id="IPR000192">
    <property type="entry name" value="Aminotrans_V_dom"/>
</dbReference>
<dbReference type="Proteomes" id="UP000297734">
    <property type="component" value="Unassembled WGS sequence"/>
</dbReference>
<evidence type="ECO:0000256" key="1">
    <source>
        <dbReference type="ARBA" id="ARBA00022898"/>
    </source>
</evidence>
<organism evidence="3 4">
    <name type="scientific">Pseudomonas nabeulensis</name>
    <dbReference type="NCBI Taxonomy" id="2293833"/>
    <lineage>
        <taxon>Bacteria</taxon>
        <taxon>Pseudomonadati</taxon>
        <taxon>Pseudomonadota</taxon>
        <taxon>Gammaproteobacteria</taxon>
        <taxon>Pseudomonadales</taxon>
        <taxon>Pseudomonadaceae</taxon>
        <taxon>Pseudomonas</taxon>
    </lineage>
</organism>